<dbReference type="GO" id="GO:0003964">
    <property type="term" value="F:RNA-directed DNA polymerase activity"/>
    <property type="evidence" value="ECO:0007669"/>
    <property type="project" value="UniProtKB-KW"/>
</dbReference>
<name>A0A8T4IZ60_9ACTN</name>
<evidence type="ECO:0000259" key="1">
    <source>
        <dbReference type="PROSITE" id="PS50878"/>
    </source>
</evidence>
<keyword evidence="2" id="KW-0808">Transferase</keyword>
<keyword evidence="3" id="KW-1185">Reference proteome</keyword>
<dbReference type="InterPro" id="IPR000477">
    <property type="entry name" value="RT_dom"/>
</dbReference>
<feature type="non-terminal residue" evidence="2">
    <location>
        <position position="382"/>
    </location>
</feature>
<dbReference type="PANTHER" id="PTHR34047:SF8">
    <property type="entry name" value="PROTEIN YKFC"/>
    <property type="match status" value="1"/>
</dbReference>
<dbReference type="Pfam" id="PF00078">
    <property type="entry name" value="RVT_1"/>
    <property type="match status" value="1"/>
</dbReference>
<keyword evidence="2" id="KW-0548">Nucleotidyltransferase</keyword>
<dbReference type="EMBL" id="JAGSMN010000666">
    <property type="protein sequence ID" value="MBR7676462.1"/>
    <property type="molecule type" value="Genomic_DNA"/>
</dbReference>
<gene>
    <name evidence="2" type="ORF">KDA82_26330</name>
</gene>
<dbReference type="CDD" id="cd01651">
    <property type="entry name" value="RT_G2_intron"/>
    <property type="match status" value="1"/>
</dbReference>
<accession>A0A8T4IZ60</accession>
<dbReference type="InterPro" id="IPR051083">
    <property type="entry name" value="GrpII_Intron_Splice-Mob/Def"/>
</dbReference>
<feature type="domain" description="Reverse transcriptase" evidence="1">
    <location>
        <begin position="68"/>
        <end position="360"/>
    </location>
</feature>
<keyword evidence="2" id="KW-0695">RNA-directed DNA polymerase</keyword>
<proteinExistence type="predicted"/>
<dbReference type="AlphaFoldDB" id="A0A8T4IZ60"/>
<dbReference type="PANTHER" id="PTHR34047">
    <property type="entry name" value="NUCLEAR INTRON MATURASE 1, MITOCHONDRIAL-RELATED"/>
    <property type="match status" value="1"/>
</dbReference>
<dbReference type="SUPFAM" id="SSF56672">
    <property type="entry name" value="DNA/RNA polymerases"/>
    <property type="match status" value="1"/>
</dbReference>
<evidence type="ECO:0000313" key="2">
    <source>
        <dbReference type="EMBL" id="MBR7676462.1"/>
    </source>
</evidence>
<evidence type="ECO:0000313" key="3">
    <source>
        <dbReference type="Proteomes" id="UP000675554"/>
    </source>
</evidence>
<sequence>MQSAEAVLDVLRERGRHGLPCNELYRQLFNPNLYLLAYGRIYANHGAMTPGVCGETADGMSEAKIGRIIEAMRHERYRFRAVRRVHIPKPNGKTRPLGMPSWSDKLVGEVIRLLLEAYYEPRFSGRSHGFRPGRGCHTALSEVTHNWAGTTWFIEGDISDCFGSLDHEVLLAILSEKVHDNRFLRLIQQMLKAGYLEDWKWHATLSGAPQGGVLSPLLSNIYMDRLDTFVETVLIPEYTRGASRRRNPAYQKLDNAIGAERKRLARRKEHTETAQVRQWRKELRRLPSGDPHDPGYRRLRYLRYADDHLLGFIGPKAEAETIKQRLATFLRDDLKLELNQEKTLITHGRTQAARFLGYDITVQHADAKITRGSRITRGRRTV</sequence>
<organism evidence="2 3">
    <name type="scientific">Streptomyces daliensis</name>
    <dbReference type="NCBI Taxonomy" id="299421"/>
    <lineage>
        <taxon>Bacteria</taxon>
        <taxon>Bacillati</taxon>
        <taxon>Actinomycetota</taxon>
        <taxon>Actinomycetes</taxon>
        <taxon>Kitasatosporales</taxon>
        <taxon>Streptomycetaceae</taxon>
        <taxon>Streptomyces</taxon>
    </lineage>
</organism>
<comment type="caution">
    <text evidence="2">The sequence shown here is derived from an EMBL/GenBank/DDBJ whole genome shotgun (WGS) entry which is preliminary data.</text>
</comment>
<reference evidence="2" key="1">
    <citation type="submission" date="2021-04" db="EMBL/GenBank/DDBJ databases">
        <title>Sequencing of actinobacteria type strains.</title>
        <authorList>
            <person name="Nguyen G.-S."/>
            <person name="Wentzel A."/>
        </authorList>
    </citation>
    <scope>NUCLEOTIDE SEQUENCE</scope>
    <source>
        <strain evidence="2">DSM 42095</strain>
    </source>
</reference>
<dbReference type="PROSITE" id="PS50878">
    <property type="entry name" value="RT_POL"/>
    <property type="match status" value="1"/>
</dbReference>
<protein>
    <submittedName>
        <fullName evidence="2">Group II intron reverse transcriptase domain-containing protein</fullName>
    </submittedName>
</protein>
<dbReference type="Proteomes" id="UP000675554">
    <property type="component" value="Unassembled WGS sequence"/>
</dbReference>
<dbReference type="InterPro" id="IPR043502">
    <property type="entry name" value="DNA/RNA_pol_sf"/>
</dbReference>